<dbReference type="Gene3D" id="3.40.50.2300">
    <property type="match status" value="1"/>
</dbReference>
<evidence type="ECO:0000256" key="3">
    <source>
        <dbReference type="ARBA" id="ARBA00023015"/>
    </source>
</evidence>
<dbReference type="GO" id="GO:0000156">
    <property type="term" value="F:phosphorelay response regulator activity"/>
    <property type="evidence" value="ECO:0007669"/>
    <property type="project" value="TreeGrafter"/>
</dbReference>
<keyword evidence="4" id="KW-0238">DNA-binding</keyword>
<dbReference type="PROSITE" id="PS50110">
    <property type="entry name" value="RESPONSE_REGULATORY"/>
    <property type="match status" value="1"/>
</dbReference>
<feature type="domain" description="Response regulatory" evidence="7">
    <location>
        <begin position="8"/>
        <end position="136"/>
    </location>
</feature>
<feature type="modified residue" description="4-aspartylphosphate" evidence="6">
    <location>
        <position position="58"/>
    </location>
</feature>
<keyword evidence="9" id="KW-1185">Reference proteome</keyword>
<keyword evidence="2" id="KW-0902">Two-component regulatory system</keyword>
<dbReference type="GO" id="GO:0000976">
    <property type="term" value="F:transcription cis-regulatory region binding"/>
    <property type="evidence" value="ECO:0007669"/>
    <property type="project" value="TreeGrafter"/>
</dbReference>
<keyword evidence="5" id="KW-0804">Transcription</keyword>
<sequence length="173" mass="18243">MTRCRSLRIFVVEDEALILMQLEALLAGAGHRVVATAMSGTEALGLIPTLEADLALVDLRLCDGETGLAVGRSLARAVQIPVIFVTANERRARFGDDFYGGGTGNNDRCAEDAGVLGVIAKPYTLNGLQAALAFLEEALLDPPPRLSPPAGLSVTPAYAARWQAKVGIMAPTR</sequence>
<dbReference type="GO" id="GO:0032993">
    <property type="term" value="C:protein-DNA complex"/>
    <property type="evidence" value="ECO:0007669"/>
    <property type="project" value="TreeGrafter"/>
</dbReference>
<dbReference type="PANTHER" id="PTHR48111">
    <property type="entry name" value="REGULATOR OF RPOS"/>
    <property type="match status" value="1"/>
</dbReference>
<evidence type="ECO:0000256" key="4">
    <source>
        <dbReference type="ARBA" id="ARBA00023125"/>
    </source>
</evidence>
<dbReference type="InterPro" id="IPR039420">
    <property type="entry name" value="WalR-like"/>
</dbReference>
<gene>
    <name evidence="8" type="ORF">DK389_09255</name>
</gene>
<dbReference type="KEGG" id="mets:DK389_09255"/>
<dbReference type="Pfam" id="PF00072">
    <property type="entry name" value="Response_reg"/>
    <property type="match status" value="1"/>
</dbReference>
<dbReference type="EMBL" id="CP029550">
    <property type="protein sequence ID" value="AWN40680.1"/>
    <property type="molecule type" value="Genomic_DNA"/>
</dbReference>
<dbReference type="Proteomes" id="UP000245926">
    <property type="component" value="Chromosome"/>
</dbReference>
<dbReference type="SUPFAM" id="SSF52172">
    <property type="entry name" value="CheY-like"/>
    <property type="match status" value="1"/>
</dbReference>
<dbReference type="PANTHER" id="PTHR48111:SF1">
    <property type="entry name" value="TWO-COMPONENT RESPONSE REGULATOR ORR33"/>
    <property type="match status" value="1"/>
</dbReference>
<proteinExistence type="predicted"/>
<dbReference type="GO" id="GO:0005829">
    <property type="term" value="C:cytosol"/>
    <property type="evidence" value="ECO:0007669"/>
    <property type="project" value="TreeGrafter"/>
</dbReference>
<evidence type="ECO:0000256" key="5">
    <source>
        <dbReference type="ARBA" id="ARBA00023163"/>
    </source>
</evidence>
<keyword evidence="1 6" id="KW-0597">Phosphoprotein</keyword>
<dbReference type="InterPro" id="IPR011006">
    <property type="entry name" value="CheY-like_superfamily"/>
</dbReference>
<evidence type="ECO:0000256" key="2">
    <source>
        <dbReference type="ARBA" id="ARBA00023012"/>
    </source>
</evidence>
<reference evidence="9" key="1">
    <citation type="submission" date="2018-05" db="EMBL/GenBank/DDBJ databases">
        <title>Complete Genome Sequence of Methylobacterium sp. 17SD2-17.</title>
        <authorList>
            <person name="Srinivasan S."/>
        </authorList>
    </citation>
    <scope>NUCLEOTIDE SEQUENCE [LARGE SCALE GENOMIC DNA]</scope>
    <source>
        <strain evidence="9">17SD2-17</strain>
    </source>
</reference>
<dbReference type="RefSeq" id="WP_109889036.1">
    <property type="nucleotide sequence ID" value="NZ_CP029550.1"/>
</dbReference>
<dbReference type="GO" id="GO:0006355">
    <property type="term" value="P:regulation of DNA-templated transcription"/>
    <property type="evidence" value="ECO:0007669"/>
    <property type="project" value="TreeGrafter"/>
</dbReference>
<evidence type="ECO:0000256" key="6">
    <source>
        <dbReference type="PROSITE-ProRule" id="PRU00169"/>
    </source>
</evidence>
<dbReference type="SMART" id="SM00448">
    <property type="entry name" value="REC"/>
    <property type="match status" value="1"/>
</dbReference>
<evidence type="ECO:0000313" key="9">
    <source>
        <dbReference type="Proteomes" id="UP000245926"/>
    </source>
</evidence>
<evidence type="ECO:0000259" key="7">
    <source>
        <dbReference type="PROSITE" id="PS50110"/>
    </source>
</evidence>
<evidence type="ECO:0000256" key="1">
    <source>
        <dbReference type="ARBA" id="ARBA00022553"/>
    </source>
</evidence>
<organism evidence="8 9">
    <name type="scientific">Methylobacterium durans</name>
    <dbReference type="NCBI Taxonomy" id="2202825"/>
    <lineage>
        <taxon>Bacteria</taxon>
        <taxon>Pseudomonadati</taxon>
        <taxon>Pseudomonadota</taxon>
        <taxon>Alphaproteobacteria</taxon>
        <taxon>Hyphomicrobiales</taxon>
        <taxon>Methylobacteriaceae</taxon>
        <taxon>Methylobacterium</taxon>
    </lineage>
</organism>
<dbReference type="AlphaFoldDB" id="A0A2U8W5A2"/>
<dbReference type="InterPro" id="IPR001789">
    <property type="entry name" value="Sig_transdc_resp-reg_receiver"/>
</dbReference>
<evidence type="ECO:0000313" key="8">
    <source>
        <dbReference type="EMBL" id="AWN40680.1"/>
    </source>
</evidence>
<accession>A0A2U8W5A2</accession>
<keyword evidence="3" id="KW-0805">Transcription regulation</keyword>
<protein>
    <submittedName>
        <fullName evidence="8">Response regulator</fullName>
    </submittedName>
</protein>
<name>A0A2U8W5A2_9HYPH</name>
<dbReference type="OrthoDB" id="7060229at2"/>